<name>A0A1C9W556_9GAMM</name>
<dbReference type="OrthoDB" id="5738784at2"/>
<feature type="signal peptide" evidence="1">
    <location>
        <begin position="1"/>
        <end position="25"/>
    </location>
</feature>
<organism evidence="2 3">
    <name type="scientific">Microbulbifer aggregans</name>
    <dbReference type="NCBI Taxonomy" id="1769779"/>
    <lineage>
        <taxon>Bacteria</taxon>
        <taxon>Pseudomonadati</taxon>
        <taxon>Pseudomonadota</taxon>
        <taxon>Gammaproteobacteria</taxon>
        <taxon>Cellvibrionales</taxon>
        <taxon>Microbulbiferaceae</taxon>
        <taxon>Microbulbifer</taxon>
    </lineage>
</organism>
<dbReference type="Proteomes" id="UP000095672">
    <property type="component" value="Chromosome"/>
</dbReference>
<evidence type="ECO:0000256" key="1">
    <source>
        <dbReference type="SAM" id="SignalP"/>
    </source>
</evidence>
<evidence type="ECO:0008006" key="4">
    <source>
        <dbReference type="Google" id="ProtNLM"/>
    </source>
</evidence>
<keyword evidence="3" id="KW-1185">Reference proteome</keyword>
<keyword evidence="1" id="KW-0732">Signal</keyword>
<dbReference type="RefSeq" id="WP_069946456.1">
    <property type="nucleotide sequence ID" value="NZ_CP014143.1"/>
</dbReference>
<dbReference type="AlphaFoldDB" id="A0A1C9W556"/>
<reference evidence="3" key="1">
    <citation type="submission" date="2016-01" db="EMBL/GenBank/DDBJ databases">
        <title>Complete genome sequence of Microbulbifer sp. CCB-MM1, a halophile isolated from Matang Mangrove Forest, Perak.</title>
        <authorList>
            <person name="Moh T.H."/>
            <person name="Dinesh B."/>
            <person name="Lau N.-S."/>
            <person name="Go F."/>
            <person name="Alexander Chong S.-C."/>
        </authorList>
    </citation>
    <scope>NUCLEOTIDE SEQUENCE [LARGE SCALE GENOMIC DNA]</scope>
    <source>
        <strain evidence="3">CCB-MM1</strain>
    </source>
</reference>
<proteinExistence type="predicted"/>
<accession>A0A1C9W556</accession>
<protein>
    <recommendedName>
        <fullName evidence="4">Lipoprotein</fullName>
    </recommendedName>
</protein>
<gene>
    <name evidence="2" type="ORF">AUP74_00837</name>
</gene>
<dbReference type="EMBL" id="CP014143">
    <property type="protein sequence ID" value="AOS96304.1"/>
    <property type="molecule type" value="Genomic_DNA"/>
</dbReference>
<dbReference type="KEGG" id="micc:AUP74_00837"/>
<evidence type="ECO:0000313" key="2">
    <source>
        <dbReference type="EMBL" id="AOS96304.1"/>
    </source>
</evidence>
<feature type="chain" id="PRO_5008895439" description="Lipoprotein" evidence="1">
    <location>
        <begin position="26"/>
        <end position="227"/>
    </location>
</feature>
<evidence type="ECO:0000313" key="3">
    <source>
        <dbReference type="Proteomes" id="UP000095672"/>
    </source>
</evidence>
<sequence precursor="true">MIRFARRRLAMAGLLLVSTIHTAQAQGFLGLGGEDTNPSLSLAPPSIALNIPMPVNSTNLTLLLAQAGEGGSLTSLKEAKVRRYSEHLRVSFGSELRQFLLDEEVPLVDDRGQLDLLTDFDLTVVKQLGDMRSEGNFDLERGNIEITGRFSYRIADRGGRSLQEETLDIHRLKLREPYQVRVQRGGGQVEDTTDQAILKLLSALASKVITRIDGDIEADELRDLVEG</sequence>